<sequence>MSGGSWARPVHRWTSIVFTLAVIANFIARGLGQGEPAAWITYSPLPPLFLQLFTGLYLFALHYAGRRRRVAPGAAE</sequence>
<evidence type="ECO:0000313" key="3">
    <source>
        <dbReference type="Proteomes" id="UP000051757"/>
    </source>
</evidence>
<name>A0A0R0B6A2_9GAMM</name>
<protein>
    <recommendedName>
        <fullName evidence="4">Transmembrane protein</fullName>
    </recommendedName>
</protein>
<accession>A0A0R0B6A2</accession>
<dbReference type="EMBL" id="LLXV01000014">
    <property type="protein sequence ID" value="KRG52569.1"/>
    <property type="molecule type" value="Genomic_DNA"/>
</dbReference>
<keyword evidence="1" id="KW-1133">Transmembrane helix</keyword>
<comment type="caution">
    <text evidence="2">The sequence shown here is derived from an EMBL/GenBank/DDBJ whole genome shotgun (WGS) entry which is preliminary data.</text>
</comment>
<evidence type="ECO:0008006" key="4">
    <source>
        <dbReference type="Google" id="ProtNLM"/>
    </source>
</evidence>
<keyword evidence="1" id="KW-0812">Transmembrane</keyword>
<keyword evidence="1" id="KW-0472">Membrane</keyword>
<dbReference type="OrthoDB" id="9812802at2"/>
<dbReference type="AlphaFoldDB" id="A0A0R0B6A2"/>
<gene>
    <name evidence="2" type="ORF">ARC23_05415</name>
</gene>
<feature type="transmembrane region" description="Helical" evidence="1">
    <location>
        <begin position="48"/>
        <end position="65"/>
    </location>
</feature>
<organism evidence="2 3">
    <name type="scientific">Stenotrophomonas beteli</name>
    <dbReference type="NCBI Taxonomy" id="3384461"/>
    <lineage>
        <taxon>Bacteria</taxon>
        <taxon>Pseudomonadati</taxon>
        <taxon>Pseudomonadota</taxon>
        <taxon>Gammaproteobacteria</taxon>
        <taxon>Lysobacterales</taxon>
        <taxon>Lysobacteraceae</taxon>
        <taxon>Stenotrophomonas</taxon>
        <taxon>Stenotrophomonas maltophilia group</taxon>
    </lineage>
</organism>
<keyword evidence="3" id="KW-1185">Reference proteome</keyword>
<proteinExistence type="predicted"/>
<evidence type="ECO:0000313" key="2">
    <source>
        <dbReference type="EMBL" id="KRG52569.1"/>
    </source>
</evidence>
<dbReference type="Proteomes" id="UP000051757">
    <property type="component" value="Unassembled WGS sequence"/>
</dbReference>
<reference evidence="2 3" key="1">
    <citation type="journal article" date="2016" name="Front. Microbiol.">
        <title>Genome Sequence of Type Strains of Genus Stenotrophomonas.</title>
        <authorList>
            <person name="Patil P.P."/>
            <person name="Midha S."/>
            <person name="Kumar S."/>
            <person name="Patil P.B."/>
        </authorList>
    </citation>
    <scope>NUCLEOTIDE SEQUENCE [LARGE SCALE GENOMIC DNA]</scope>
    <source>
        <strain evidence="2 3">LMG 978</strain>
    </source>
</reference>
<feature type="transmembrane region" description="Helical" evidence="1">
    <location>
        <begin position="12"/>
        <end position="28"/>
    </location>
</feature>
<evidence type="ECO:0000256" key="1">
    <source>
        <dbReference type="SAM" id="Phobius"/>
    </source>
</evidence>